<keyword evidence="14" id="KW-1185">Reference proteome</keyword>
<organism evidence="14 15">
    <name type="scientific">Thamnophis sirtalis</name>
    <dbReference type="NCBI Taxonomy" id="35019"/>
    <lineage>
        <taxon>Eukaryota</taxon>
        <taxon>Metazoa</taxon>
        <taxon>Chordata</taxon>
        <taxon>Craniata</taxon>
        <taxon>Vertebrata</taxon>
        <taxon>Euteleostomi</taxon>
        <taxon>Lepidosauria</taxon>
        <taxon>Squamata</taxon>
        <taxon>Bifurcata</taxon>
        <taxon>Unidentata</taxon>
        <taxon>Episquamata</taxon>
        <taxon>Toxicofera</taxon>
        <taxon>Serpentes</taxon>
        <taxon>Colubroidea</taxon>
        <taxon>Colubridae</taxon>
        <taxon>Natricinae</taxon>
        <taxon>Thamnophis</taxon>
    </lineage>
</organism>
<keyword evidence="9" id="KW-0325">Glycoprotein</keyword>
<dbReference type="InterPro" id="IPR050208">
    <property type="entry name" value="MHC_class-I_related"/>
</dbReference>
<evidence type="ECO:0000256" key="1">
    <source>
        <dbReference type="ARBA" id="ARBA00004479"/>
    </source>
</evidence>
<evidence type="ECO:0000256" key="10">
    <source>
        <dbReference type="RuleBase" id="RU004439"/>
    </source>
</evidence>
<feature type="transmembrane region" description="Helical" evidence="12">
    <location>
        <begin position="173"/>
        <end position="198"/>
    </location>
</feature>
<dbReference type="AlphaFoldDB" id="A0A6I9XB62"/>
<dbReference type="GeneID" id="106541808"/>
<dbReference type="InterPro" id="IPR011161">
    <property type="entry name" value="MHC_I-like_Ag-recog"/>
</dbReference>
<dbReference type="GO" id="GO:0009897">
    <property type="term" value="C:external side of plasma membrane"/>
    <property type="evidence" value="ECO:0007669"/>
    <property type="project" value="TreeGrafter"/>
</dbReference>
<dbReference type="KEGG" id="tsr:106541808"/>
<feature type="compositionally biased region" description="Basic and acidic residues" evidence="11">
    <location>
        <begin position="1"/>
        <end position="20"/>
    </location>
</feature>
<dbReference type="PANTHER" id="PTHR16675">
    <property type="entry name" value="MHC CLASS I-RELATED"/>
    <property type="match status" value="1"/>
</dbReference>
<dbReference type="GO" id="GO:0002474">
    <property type="term" value="P:antigen processing and presentation of peptide antigen via MHC class I"/>
    <property type="evidence" value="ECO:0007669"/>
    <property type="project" value="UniProtKB-KW"/>
</dbReference>
<feature type="domain" description="MHC class I-like antigen recognition-like" evidence="13">
    <location>
        <begin position="65"/>
        <end position="155"/>
    </location>
</feature>
<evidence type="ECO:0000256" key="8">
    <source>
        <dbReference type="ARBA" id="ARBA00023157"/>
    </source>
</evidence>
<dbReference type="OrthoDB" id="8936120at2759"/>
<accession>A0A6I9XB62</accession>
<comment type="similarity">
    <text evidence="10">Belongs to the MHC class I family.</text>
</comment>
<dbReference type="PRINTS" id="PR01638">
    <property type="entry name" value="MHCCLASSI"/>
</dbReference>
<dbReference type="Gene3D" id="3.30.500.10">
    <property type="entry name" value="MHC class I-like antigen recognition-like"/>
    <property type="match status" value="1"/>
</dbReference>
<keyword evidence="6 12" id="KW-1133">Transmembrane helix</keyword>
<dbReference type="Proteomes" id="UP000504617">
    <property type="component" value="Unplaced"/>
</dbReference>
<dbReference type="GO" id="GO:0042612">
    <property type="term" value="C:MHC class I protein complex"/>
    <property type="evidence" value="ECO:0007669"/>
    <property type="project" value="UniProtKB-KW"/>
</dbReference>
<dbReference type="PANTHER" id="PTHR16675:SF242">
    <property type="entry name" value="MAJOR HISTOCOMPATIBILITY COMPLEX CLASS I-RELATED GENE PROTEIN"/>
    <property type="match status" value="1"/>
</dbReference>
<keyword evidence="2" id="KW-0490">MHC I</keyword>
<evidence type="ECO:0000256" key="5">
    <source>
        <dbReference type="ARBA" id="ARBA00022859"/>
    </source>
</evidence>
<keyword evidence="8" id="KW-1015">Disulfide bond</keyword>
<dbReference type="GO" id="GO:0006955">
    <property type="term" value="P:immune response"/>
    <property type="evidence" value="ECO:0007669"/>
    <property type="project" value="TreeGrafter"/>
</dbReference>
<keyword evidence="4" id="KW-0732">Signal</keyword>
<evidence type="ECO:0000256" key="7">
    <source>
        <dbReference type="ARBA" id="ARBA00023136"/>
    </source>
</evidence>
<reference evidence="15" key="1">
    <citation type="submission" date="2025-08" db="UniProtKB">
        <authorList>
            <consortium name="RefSeq"/>
        </authorList>
    </citation>
    <scope>IDENTIFICATION</scope>
    <source>
        <tissue evidence="15">Skeletal muscle</tissue>
    </source>
</reference>
<evidence type="ECO:0000256" key="2">
    <source>
        <dbReference type="ARBA" id="ARBA00022451"/>
    </source>
</evidence>
<dbReference type="Pfam" id="PF00129">
    <property type="entry name" value="MHC_I"/>
    <property type="match status" value="1"/>
</dbReference>
<sequence>MEQPLHDALENAESHADSKLESTATKRSTMSNDCLGICRCVVYRAKGTCLTLSLIGTTLGSKLKEIGLHSLQWMCGCELRGDKSKRGFWQYGYEGRTFITFDKETLTWVAPEPQAQITQRKWDGVPGKNERQKSYLEEICIDWIEKYLSYGKETLLRTGEHLDPDFPPLWLDLLYTFSPFGCLVFSLFAMVGIPLLLFQPLLHVDPLP</sequence>
<keyword evidence="5" id="KW-0391">Immunity</keyword>
<dbReference type="RefSeq" id="XP_013912819.1">
    <property type="nucleotide sequence ID" value="XM_014057344.1"/>
</dbReference>
<evidence type="ECO:0000256" key="4">
    <source>
        <dbReference type="ARBA" id="ARBA00022729"/>
    </source>
</evidence>
<dbReference type="InterPro" id="IPR001039">
    <property type="entry name" value="MHC_I_a_a1/a2"/>
</dbReference>
<evidence type="ECO:0000256" key="12">
    <source>
        <dbReference type="SAM" id="Phobius"/>
    </source>
</evidence>
<comment type="subcellular location">
    <subcellularLocation>
        <location evidence="1">Membrane</location>
        <topology evidence="1">Single-pass type I membrane protein</topology>
    </subcellularLocation>
</comment>
<protein>
    <submittedName>
        <fullName evidence="15">H-2 class I histocompatibility antigen, Q10 alpha chain-like</fullName>
    </submittedName>
</protein>
<gene>
    <name evidence="15" type="primary">LOC106541808</name>
</gene>
<evidence type="ECO:0000313" key="15">
    <source>
        <dbReference type="RefSeq" id="XP_013912819.1"/>
    </source>
</evidence>
<dbReference type="InterPro" id="IPR011162">
    <property type="entry name" value="MHC_I/II-like_Ag-recog"/>
</dbReference>
<feature type="region of interest" description="Disordered" evidence="11">
    <location>
        <begin position="1"/>
        <end position="24"/>
    </location>
</feature>
<name>A0A6I9XB62_9SAUR</name>
<keyword evidence="7 12" id="KW-0472">Membrane</keyword>
<dbReference type="SUPFAM" id="SSF54452">
    <property type="entry name" value="MHC antigen-recognition domain"/>
    <property type="match status" value="1"/>
</dbReference>
<evidence type="ECO:0000256" key="3">
    <source>
        <dbReference type="ARBA" id="ARBA00022692"/>
    </source>
</evidence>
<dbReference type="GO" id="GO:0005615">
    <property type="term" value="C:extracellular space"/>
    <property type="evidence" value="ECO:0007669"/>
    <property type="project" value="TreeGrafter"/>
</dbReference>
<proteinExistence type="inferred from homology"/>
<dbReference type="InterPro" id="IPR037055">
    <property type="entry name" value="MHC_I-like_Ag-recog_sf"/>
</dbReference>
<evidence type="ECO:0000256" key="9">
    <source>
        <dbReference type="ARBA" id="ARBA00023180"/>
    </source>
</evidence>
<keyword evidence="3 12" id="KW-0812">Transmembrane</keyword>
<evidence type="ECO:0000256" key="11">
    <source>
        <dbReference type="SAM" id="MobiDB-lite"/>
    </source>
</evidence>
<evidence type="ECO:0000256" key="6">
    <source>
        <dbReference type="ARBA" id="ARBA00022989"/>
    </source>
</evidence>
<evidence type="ECO:0000313" key="14">
    <source>
        <dbReference type="Proteomes" id="UP000504617"/>
    </source>
</evidence>
<evidence type="ECO:0000259" key="13">
    <source>
        <dbReference type="Pfam" id="PF00129"/>
    </source>
</evidence>